<dbReference type="InterPro" id="IPR001279">
    <property type="entry name" value="Metallo-B-lactamas"/>
</dbReference>
<keyword evidence="7" id="KW-1185">Reference proteome</keyword>
<name>A0ABN6ND63_9BACT</name>
<evidence type="ECO:0000256" key="4">
    <source>
        <dbReference type="ARBA" id="ARBA00022833"/>
    </source>
</evidence>
<dbReference type="Gene3D" id="3.60.15.10">
    <property type="entry name" value="Ribonuclease Z/Hydroxyacylglutathione hydrolase-like"/>
    <property type="match status" value="1"/>
</dbReference>
<dbReference type="InterPro" id="IPR051013">
    <property type="entry name" value="MBL_superfamily_lactonases"/>
</dbReference>
<dbReference type="SMART" id="SM00849">
    <property type="entry name" value="Lactamase_B"/>
    <property type="match status" value="1"/>
</dbReference>
<evidence type="ECO:0000256" key="3">
    <source>
        <dbReference type="ARBA" id="ARBA00022801"/>
    </source>
</evidence>
<evidence type="ECO:0000256" key="1">
    <source>
        <dbReference type="ARBA" id="ARBA00007749"/>
    </source>
</evidence>
<dbReference type="PANTHER" id="PTHR42978:SF6">
    <property type="entry name" value="QUORUM-QUENCHING LACTONASE YTNP-RELATED"/>
    <property type="match status" value="1"/>
</dbReference>
<evidence type="ECO:0000256" key="2">
    <source>
        <dbReference type="ARBA" id="ARBA00022723"/>
    </source>
</evidence>
<keyword evidence="4" id="KW-0862">Zinc</keyword>
<organism evidence="6 7">
    <name type="scientific">Anaeromyxobacter paludicola</name>
    <dbReference type="NCBI Taxonomy" id="2918171"/>
    <lineage>
        <taxon>Bacteria</taxon>
        <taxon>Pseudomonadati</taxon>
        <taxon>Myxococcota</taxon>
        <taxon>Myxococcia</taxon>
        <taxon>Myxococcales</taxon>
        <taxon>Cystobacterineae</taxon>
        <taxon>Anaeromyxobacteraceae</taxon>
        <taxon>Anaeromyxobacter</taxon>
    </lineage>
</organism>
<dbReference type="Proteomes" id="UP001162734">
    <property type="component" value="Chromosome"/>
</dbReference>
<protein>
    <submittedName>
        <fullName evidence="6">MBL fold metallo-hydrolase</fullName>
    </submittedName>
</protein>
<dbReference type="SUPFAM" id="SSF56281">
    <property type="entry name" value="Metallo-hydrolase/oxidoreductase"/>
    <property type="match status" value="1"/>
</dbReference>
<dbReference type="PANTHER" id="PTHR42978">
    <property type="entry name" value="QUORUM-QUENCHING LACTONASE YTNP-RELATED-RELATED"/>
    <property type="match status" value="1"/>
</dbReference>
<gene>
    <name evidence="6" type="ORF">AMPC_34580</name>
</gene>
<evidence type="ECO:0000313" key="6">
    <source>
        <dbReference type="EMBL" id="BDG10345.1"/>
    </source>
</evidence>
<dbReference type="EMBL" id="AP025592">
    <property type="protein sequence ID" value="BDG10345.1"/>
    <property type="molecule type" value="Genomic_DNA"/>
</dbReference>
<reference evidence="7" key="1">
    <citation type="journal article" date="2022" name="Int. J. Syst. Evol. Microbiol.">
        <title>Anaeromyxobacter oryzae sp. nov., Anaeromyxobacter diazotrophicus sp. nov. and Anaeromyxobacter paludicola sp. nov., isolated from paddy soils.</title>
        <authorList>
            <person name="Itoh H."/>
            <person name="Xu Z."/>
            <person name="Mise K."/>
            <person name="Masuda Y."/>
            <person name="Ushijima N."/>
            <person name="Hayakawa C."/>
            <person name="Shiratori Y."/>
            <person name="Senoo K."/>
        </authorList>
    </citation>
    <scope>NUCLEOTIDE SEQUENCE [LARGE SCALE GENOMIC DNA]</scope>
    <source>
        <strain evidence="7">Red630</strain>
    </source>
</reference>
<comment type="similarity">
    <text evidence="1">Belongs to the metallo-beta-lactamase superfamily.</text>
</comment>
<evidence type="ECO:0000259" key="5">
    <source>
        <dbReference type="SMART" id="SM00849"/>
    </source>
</evidence>
<sequence length="283" mass="31510">MLKLGRYQLASLLDCTFALDGGAMFGIVPKPLWEKKIPADARNRIRLAARCLLAVDEGSRRRIVVDDGMGERWDAKRVEIYGIERVQGGLLADLRRHGVEPEEVTDVVLTHLHFDHAGGTAVGPAGAAHLAFPNATWHLQRRNWQWAHAPSEKDGGSFREEDFALLAHSGRLHLVEGDAELFPDVELIVSEGHTVGQQLPRFHGDGTHLTFCGDVIPTHAHLRTSWVMGYDLYPLTTIEEKKMILAEALEEDGILFFEHDPAYAACRLAEEKGEPAFREPVAM</sequence>
<keyword evidence="3" id="KW-0378">Hydrolase</keyword>
<dbReference type="InterPro" id="IPR036866">
    <property type="entry name" value="RibonucZ/Hydroxyglut_hydro"/>
</dbReference>
<evidence type="ECO:0000313" key="7">
    <source>
        <dbReference type="Proteomes" id="UP001162734"/>
    </source>
</evidence>
<keyword evidence="2" id="KW-0479">Metal-binding</keyword>
<dbReference type="CDD" id="cd16281">
    <property type="entry name" value="metallo-hydrolase-like_MBL-fold"/>
    <property type="match status" value="1"/>
</dbReference>
<proteinExistence type="inferred from homology"/>
<accession>A0ABN6ND63</accession>
<dbReference type="Pfam" id="PF00753">
    <property type="entry name" value="Lactamase_B"/>
    <property type="match status" value="1"/>
</dbReference>
<dbReference type="RefSeq" id="WP_248342795.1">
    <property type="nucleotide sequence ID" value="NZ_AP025592.1"/>
</dbReference>
<feature type="domain" description="Metallo-beta-lactamase" evidence="5">
    <location>
        <begin position="48"/>
        <end position="259"/>
    </location>
</feature>